<organism evidence="2">
    <name type="scientific">marine sediment metagenome</name>
    <dbReference type="NCBI Taxonomy" id="412755"/>
    <lineage>
        <taxon>unclassified sequences</taxon>
        <taxon>metagenomes</taxon>
        <taxon>ecological metagenomes</taxon>
    </lineage>
</organism>
<dbReference type="InterPro" id="IPR005840">
    <property type="entry name" value="Ribosomal_uS12_MeSTrfase_RimO"/>
</dbReference>
<dbReference type="EMBL" id="BARW01016555">
    <property type="protein sequence ID" value="GAI92441.1"/>
    <property type="molecule type" value="Genomic_DNA"/>
</dbReference>
<dbReference type="Gene3D" id="2.40.50.140">
    <property type="entry name" value="Nucleic acid-binding proteins"/>
    <property type="match status" value="1"/>
</dbReference>
<protein>
    <recommendedName>
        <fullName evidence="1">TRAM domain-containing protein</fullName>
    </recommendedName>
</protein>
<feature type="domain" description="TRAM" evidence="1">
    <location>
        <begin position="18"/>
        <end position="86"/>
    </location>
</feature>
<comment type="caution">
    <text evidence="2">The sequence shown here is derived from an EMBL/GenBank/DDBJ whole genome shotgun (WGS) entry which is preliminary data.</text>
</comment>
<feature type="non-terminal residue" evidence="2">
    <location>
        <position position="1"/>
    </location>
</feature>
<dbReference type="InterPro" id="IPR012340">
    <property type="entry name" value="NA-bd_OB-fold"/>
</dbReference>
<sequence>RKNILMEEQSRISSGINQSRIGKLREVLIEGESEQPDFPLVGRIRGQAPEIDGITYIKADDAAIGDIITCRITSADVYDLFAEEVDNEV</sequence>
<proteinExistence type="predicted"/>
<name>X1TM58_9ZZZZ</name>
<dbReference type="AlphaFoldDB" id="X1TM58"/>
<dbReference type="Pfam" id="PF18693">
    <property type="entry name" value="TRAM_2"/>
    <property type="match status" value="1"/>
</dbReference>
<dbReference type="PANTHER" id="PTHR43837:SF1">
    <property type="entry name" value="RIBOSOMAL PROTEIN US12 METHYLTHIOTRANSFERASE RIMO"/>
    <property type="match status" value="1"/>
</dbReference>
<dbReference type="GO" id="GO:0005829">
    <property type="term" value="C:cytosol"/>
    <property type="evidence" value="ECO:0007669"/>
    <property type="project" value="TreeGrafter"/>
</dbReference>
<accession>X1TM58</accession>
<evidence type="ECO:0000313" key="2">
    <source>
        <dbReference type="EMBL" id="GAI92441.1"/>
    </source>
</evidence>
<dbReference type="PROSITE" id="PS50926">
    <property type="entry name" value="TRAM"/>
    <property type="match status" value="1"/>
</dbReference>
<gene>
    <name evidence="2" type="ORF">S12H4_28809</name>
</gene>
<dbReference type="GO" id="GO:0035599">
    <property type="term" value="F:aspartic acid methylthiotransferase activity"/>
    <property type="evidence" value="ECO:0007669"/>
    <property type="project" value="TreeGrafter"/>
</dbReference>
<dbReference type="PANTHER" id="PTHR43837">
    <property type="entry name" value="RIBOSOMAL PROTEIN S12 METHYLTHIOTRANSFERASE RIMO"/>
    <property type="match status" value="1"/>
</dbReference>
<evidence type="ECO:0000259" key="1">
    <source>
        <dbReference type="PROSITE" id="PS50926"/>
    </source>
</evidence>
<reference evidence="2" key="1">
    <citation type="journal article" date="2014" name="Front. Microbiol.">
        <title>High frequency of phylogenetically diverse reductive dehalogenase-homologous genes in deep subseafloor sedimentary metagenomes.</title>
        <authorList>
            <person name="Kawai M."/>
            <person name="Futagami T."/>
            <person name="Toyoda A."/>
            <person name="Takaki Y."/>
            <person name="Nishi S."/>
            <person name="Hori S."/>
            <person name="Arai W."/>
            <person name="Tsubouchi T."/>
            <person name="Morono Y."/>
            <person name="Uchiyama I."/>
            <person name="Ito T."/>
            <person name="Fujiyama A."/>
            <person name="Inagaki F."/>
            <person name="Takami H."/>
        </authorList>
    </citation>
    <scope>NUCLEOTIDE SEQUENCE</scope>
    <source>
        <strain evidence="2">Expedition CK06-06</strain>
    </source>
</reference>
<dbReference type="GO" id="GO:0051539">
    <property type="term" value="F:4 iron, 4 sulfur cluster binding"/>
    <property type="evidence" value="ECO:0007669"/>
    <property type="project" value="InterPro"/>
</dbReference>
<dbReference type="InterPro" id="IPR002792">
    <property type="entry name" value="TRAM_dom"/>
</dbReference>